<dbReference type="GO" id="GO:0009231">
    <property type="term" value="P:riboflavin biosynthetic process"/>
    <property type="evidence" value="ECO:0007669"/>
    <property type="project" value="InterPro"/>
</dbReference>
<dbReference type="PANTHER" id="PTHR38011">
    <property type="entry name" value="DIHYDROFOLATE REDUCTASE FAMILY PROTEIN (AFU_ORTHOLOGUE AFUA_8G06820)"/>
    <property type="match status" value="1"/>
</dbReference>
<dbReference type="PANTHER" id="PTHR38011:SF11">
    <property type="entry name" value="2,5-DIAMINO-6-RIBOSYLAMINO-4(3H)-PYRIMIDINONE 5'-PHOSPHATE REDUCTASE"/>
    <property type="match status" value="1"/>
</dbReference>
<sequence length="181" mass="19556">MGTIHAHEFVTLDGYFDDPSFTFPFGFDPAMGETLGAITGAASDILLGRTTYEMFAPAWRDRTPDDDPGAPFFNDTTKHVVGANPLVEQWNNTVALGAYDPAAIADLKATAQGDIYISGSGQLVRGLLHDGLLDSLHLFVYPVVLGRGERLFTDQEMTLTLQESQSYDNGVLHLAYGPAAT</sequence>
<dbReference type="InterPro" id="IPR050765">
    <property type="entry name" value="Riboflavin_Biosynth_HTPR"/>
</dbReference>
<gene>
    <name evidence="2" type="ORF">Q7X28_11310</name>
</gene>
<dbReference type="AlphaFoldDB" id="A0AA90NDQ5"/>
<dbReference type="EMBL" id="JAUTIX010000003">
    <property type="protein sequence ID" value="MDP0398517.1"/>
    <property type="molecule type" value="Genomic_DNA"/>
</dbReference>
<evidence type="ECO:0000313" key="2">
    <source>
        <dbReference type="EMBL" id="MDP0398517.1"/>
    </source>
</evidence>
<dbReference type="InterPro" id="IPR002734">
    <property type="entry name" value="RibDG_C"/>
</dbReference>
<dbReference type="GO" id="GO:0008703">
    <property type="term" value="F:5-amino-6-(5-phosphoribosylamino)uracil reductase activity"/>
    <property type="evidence" value="ECO:0007669"/>
    <property type="project" value="InterPro"/>
</dbReference>
<feature type="domain" description="Bacterial bifunctional deaminase-reductase C-terminal" evidence="1">
    <location>
        <begin position="6"/>
        <end position="172"/>
    </location>
</feature>
<reference evidence="2" key="1">
    <citation type="submission" date="2023-08" db="EMBL/GenBank/DDBJ databases">
        <title>The draft genome of Tsukamurella strandjordii strain 050030.</title>
        <authorList>
            <person name="Zhao F."/>
            <person name="Feng Y."/>
            <person name="Zong Z."/>
        </authorList>
    </citation>
    <scope>NUCLEOTIDE SEQUENCE</scope>
    <source>
        <strain evidence="2">050030</strain>
    </source>
</reference>
<organism evidence="2 3">
    <name type="scientific">Tsukamurella strandjordii</name>
    <dbReference type="NCBI Taxonomy" id="147577"/>
    <lineage>
        <taxon>Bacteria</taxon>
        <taxon>Bacillati</taxon>
        <taxon>Actinomycetota</taxon>
        <taxon>Actinomycetes</taxon>
        <taxon>Mycobacteriales</taxon>
        <taxon>Tsukamurellaceae</taxon>
        <taxon>Tsukamurella</taxon>
    </lineage>
</organism>
<dbReference type="SUPFAM" id="SSF53597">
    <property type="entry name" value="Dihydrofolate reductase-like"/>
    <property type="match status" value="1"/>
</dbReference>
<evidence type="ECO:0000259" key="1">
    <source>
        <dbReference type="Pfam" id="PF01872"/>
    </source>
</evidence>
<evidence type="ECO:0000313" key="3">
    <source>
        <dbReference type="Proteomes" id="UP001178281"/>
    </source>
</evidence>
<comment type="caution">
    <text evidence="2">The sequence shown here is derived from an EMBL/GenBank/DDBJ whole genome shotgun (WGS) entry which is preliminary data.</text>
</comment>
<dbReference type="Gene3D" id="3.40.430.10">
    <property type="entry name" value="Dihydrofolate Reductase, subunit A"/>
    <property type="match status" value="1"/>
</dbReference>
<keyword evidence="3" id="KW-1185">Reference proteome</keyword>
<accession>A0AA90NDQ5</accession>
<dbReference type="Pfam" id="PF01872">
    <property type="entry name" value="RibD_C"/>
    <property type="match status" value="1"/>
</dbReference>
<dbReference type="RefSeq" id="WP_305111356.1">
    <property type="nucleotide sequence ID" value="NZ_BAAAII010000004.1"/>
</dbReference>
<proteinExistence type="predicted"/>
<protein>
    <submittedName>
        <fullName evidence="2">Dihydrofolate reductase family protein</fullName>
    </submittedName>
</protein>
<dbReference type="Proteomes" id="UP001178281">
    <property type="component" value="Unassembled WGS sequence"/>
</dbReference>
<dbReference type="InterPro" id="IPR024072">
    <property type="entry name" value="DHFR-like_dom_sf"/>
</dbReference>
<name>A0AA90NDQ5_9ACTN</name>